<dbReference type="Proteomes" id="UP000548978">
    <property type="component" value="Unassembled WGS sequence"/>
</dbReference>
<sequence>MMKAERFQAIVEAYGADPARWPEAERDAALVYAEQAGEAAQAVLAEARALDAGLASHTTPLPDAAAFARALKGAEAALTPARRGRGFRLPSFGLDRVRLASGLMAAACAGVMFGVTLSDRLTADVQADAVLYQATLSGIDDTEVLG</sequence>
<keyword evidence="2" id="KW-1185">Reference proteome</keyword>
<reference evidence="1 2" key="1">
    <citation type="submission" date="2020-08" db="EMBL/GenBank/DDBJ databases">
        <title>Genomic Encyclopedia of Type Strains, Phase IV (KMG-IV): sequencing the most valuable type-strain genomes for metagenomic binning, comparative biology and taxonomic classification.</title>
        <authorList>
            <person name="Goeker M."/>
        </authorList>
    </citation>
    <scope>NUCLEOTIDE SEQUENCE [LARGE SCALE GENOMIC DNA]</scope>
    <source>
        <strain evidence="1 2">DSM 24448</strain>
    </source>
</reference>
<organism evidence="1 2">
    <name type="scientific">Brevundimonas halotolerans</name>
    <dbReference type="NCBI Taxonomy" id="69670"/>
    <lineage>
        <taxon>Bacteria</taxon>
        <taxon>Pseudomonadati</taxon>
        <taxon>Pseudomonadota</taxon>
        <taxon>Alphaproteobacteria</taxon>
        <taxon>Caulobacterales</taxon>
        <taxon>Caulobacteraceae</taxon>
        <taxon>Brevundimonas</taxon>
    </lineage>
</organism>
<dbReference type="RefSeq" id="WP_241153196.1">
    <property type="nucleotide sequence ID" value="NZ_JACIJB010000004.1"/>
</dbReference>
<name>A0A7W9E770_9CAUL</name>
<proteinExistence type="predicted"/>
<comment type="caution">
    <text evidence="1">The sequence shown here is derived from an EMBL/GenBank/DDBJ whole genome shotgun (WGS) entry which is preliminary data.</text>
</comment>
<protein>
    <submittedName>
        <fullName evidence="1">Uncharacterized protein</fullName>
    </submittedName>
</protein>
<evidence type="ECO:0000313" key="1">
    <source>
        <dbReference type="EMBL" id="MBB5660636.1"/>
    </source>
</evidence>
<dbReference type="AlphaFoldDB" id="A0A7W9E770"/>
<dbReference type="EMBL" id="JACIJB010000004">
    <property type="protein sequence ID" value="MBB5660636.1"/>
    <property type="molecule type" value="Genomic_DNA"/>
</dbReference>
<accession>A0A7W9E770</accession>
<evidence type="ECO:0000313" key="2">
    <source>
        <dbReference type="Proteomes" id="UP000548978"/>
    </source>
</evidence>
<gene>
    <name evidence="1" type="ORF">FHS65_001382</name>
</gene>